<feature type="transmembrane region" description="Helical" evidence="7">
    <location>
        <begin position="78"/>
        <end position="95"/>
    </location>
</feature>
<keyword evidence="5 7" id="KW-1133">Transmembrane helix</keyword>
<keyword evidence="4 7" id="KW-0812">Transmembrane</keyword>
<protein>
    <submittedName>
        <fullName evidence="9">Major Facilitator Superfamily protein</fullName>
    </submittedName>
</protein>
<dbReference type="PROSITE" id="PS50850">
    <property type="entry name" value="MFS"/>
    <property type="match status" value="1"/>
</dbReference>
<dbReference type="InterPro" id="IPR011701">
    <property type="entry name" value="MFS"/>
</dbReference>
<feature type="transmembrane region" description="Helical" evidence="7">
    <location>
        <begin position="144"/>
        <end position="161"/>
    </location>
</feature>
<evidence type="ECO:0000256" key="7">
    <source>
        <dbReference type="SAM" id="Phobius"/>
    </source>
</evidence>
<gene>
    <name evidence="9" type="ORF">SAMN05216431_11417</name>
</gene>
<dbReference type="InterPro" id="IPR020846">
    <property type="entry name" value="MFS_dom"/>
</dbReference>
<organism evidence="9 10">
    <name type="scientific">Ligilactobacillus ruminis</name>
    <dbReference type="NCBI Taxonomy" id="1623"/>
    <lineage>
        <taxon>Bacteria</taxon>
        <taxon>Bacillati</taxon>
        <taxon>Bacillota</taxon>
        <taxon>Bacilli</taxon>
        <taxon>Lactobacillales</taxon>
        <taxon>Lactobacillaceae</taxon>
        <taxon>Ligilactobacillus</taxon>
    </lineage>
</organism>
<dbReference type="InterPro" id="IPR050189">
    <property type="entry name" value="MFS_Efflux_Transporters"/>
</dbReference>
<reference evidence="9 10" key="1">
    <citation type="submission" date="2016-10" db="EMBL/GenBank/DDBJ databases">
        <authorList>
            <person name="Varghese N."/>
            <person name="Submissions S."/>
        </authorList>
    </citation>
    <scope>NUCLEOTIDE SEQUENCE [LARGE SCALE GENOMIC DNA]</scope>
    <source>
        <strain evidence="9 10">WC1T17</strain>
    </source>
</reference>
<dbReference type="Pfam" id="PF07690">
    <property type="entry name" value="MFS_1"/>
    <property type="match status" value="1"/>
</dbReference>
<accession>A0ABY1ADK0</accession>
<dbReference type="InterPro" id="IPR036259">
    <property type="entry name" value="MFS_trans_sf"/>
</dbReference>
<keyword evidence="2" id="KW-0813">Transport</keyword>
<evidence type="ECO:0000313" key="10">
    <source>
        <dbReference type="Proteomes" id="UP000182089"/>
    </source>
</evidence>
<evidence type="ECO:0000313" key="9">
    <source>
        <dbReference type="EMBL" id="SEM92767.1"/>
    </source>
</evidence>
<dbReference type="PANTHER" id="PTHR43124:SF3">
    <property type="entry name" value="CHLORAMPHENICOL EFFLUX PUMP RV0191"/>
    <property type="match status" value="1"/>
</dbReference>
<evidence type="ECO:0000256" key="4">
    <source>
        <dbReference type="ARBA" id="ARBA00022692"/>
    </source>
</evidence>
<evidence type="ECO:0000256" key="2">
    <source>
        <dbReference type="ARBA" id="ARBA00022448"/>
    </source>
</evidence>
<feature type="domain" description="Major facilitator superfamily (MFS) profile" evidence="8">
    <location>
        <begin position="1"/>
        <end position="198"/>
    </location>
</feature>
<sequence>MQVGLLKDARIIWCIVLSITTAATTYGYYTYIRPLINQELGFSPQTLSLILLMLGILDLIGTLIGGRLAENNPIKKLRFIYLFMAIMLLLFSLAMQHKATGILLLASMMLLFPAAQSPIKIYFLNVASKDYPASISLASSLNAVFYNVGIAIASLSAGFTLEHFGLRHLGFNSLVYCLIALSSIFILIYLNKRHAPKI</sequence>
<evidence type="ECO:0000256" key="1">
    <source>
        <dbReference type="ARBA" id="ARBA00004651"/>
    </source>
</evidence>
<feature type="transmembrane region" description="Helical" evidence="7">
    <location>
        <begin position="173"/>
        <end position="190"/>
    </location>
</feature>
<dbReference type="PANTHER" id="PTHR43124">
    <property type="entry name" value="PURINE EFFLUX PUMP PBUE"/>
    <property type="match status" value="1"/>
</dbReference>
<keyword evidence="3" id="KW-1003">Cell membrane</keyword>
<dbReference type="Gene3D" id="1.20.1250.20">
    <property type="entry name" value="MFS general substrate transporter like domains"/>
    <property type="match status" value="1"/>
</dbReference>
<evidence type="ECO:0000259" key="8">
    <source>
        <dbReference type="PROSITE" id="PS50850"/>
    </source>
</evidence>
<dbReference type="EMBL" id="FOCC01000014">
    <property type="protein sequence ID" value="SEM92767.1"/>
    <property type="molecule type" value="Genomic_DNA"/>
</dbReference>
<evidence type="ECO:0000256" key="3">
    <source>
        <dbReference type="ARBA" id="ARBA00022475"/>
    </source>
</evidence>
<proteinExistence type="predicted"/>
<evidence type="ECO:0000256" key="5">
    <source>
        <dbReference type="ARBA" id="ARBA00022989"/>
    </source>
</evidence>
<feature type="transmembrane region" description="Helical" evidence="7">
    <location>
        <begin position="49"/>
        <end position="66"/>
    </location>
</feature>
<comment type="caution">
    <text evidence="9">The sequence shown here is derived from an EMBL/GenBank/DDBJ whole genome shotgun (WGS) entry which is preliminary data.</text>
</comment>
<dbReference type="Proteomes" id="UP000182089">
    <property type="component" value="Unassembled WGS sequence"/>
</dbReference>
<feature type="transmembrane region" description="Helical" evidence="7">
    <location>
        <begin position="12"/>
        <end position="29"/>
    </location>
</feature>
<feature type="transmembrane region" description="Helical" evidence="7">
    <location>
        <begin position="101"/>
        <end position="123"/>
    </location>
</feature>
<dbReference type="SUPFAM" id="SSF103473">
    <property type="entry name" value="MFS general substrate transporter"/>
    <property type="match status" value="1"/>
</dbReference>
<evidence type="ECO:0000256" key="6">
    <source>
        <dbReference type="ARBA" id="ARBA00023136"/>
    </source>
</evidence>
<keyword evidence="6 7" id="KW-0472">Membrane</keyword>
<comment type="subcellular location">
    <subcellularLocation>
        <location evidence="1">Cell membrane</location>
        <topology evidence="1">Multi-pass membrane protein</topology>
    </subcellularLocation>
</comment>
<name>A0ABY1ADK0_9LACO</name>